<evidence type="ECO:0000313" key="2">
    <source>
        <dbReference type="Proteomes" id="UP000318681"/>
    </source>
</evidence>
<dbReference type="RefSeq" id="WP_145150439.1">
    <property type="nucleotide sequence ID" value="NZ_VNIM01000030.1"/>
</dbReference>
<dbReference type="OrthoDB" id="9825407at2"/>
<name>A0A558R5M1_9SPHN</name>
<organism evidence="1 2">
    <name type="scientific">Alterirhizorhabdus solaris</name>
    <dbReference type="NCBI Taxonomy" id="2529389"/>
    <lineage>
        <taxon>Bacteria</taxon>
        <taxon>Pseudomonadati</taxon>
        <taxon>Pseudomonadota</taxon>
        <taxon>Alphaproteobacteria</taxon>
        <taxon>Sphingomonadales</taxon>
        <taxon>Rhizorhabdaceae</taxon>
        <taxon>Alterirhizorhabdus</taxon>
    </lineage>
</organism>
<dbReference type="EMBL" id="VNIM01000030">
    <property type="protein sequence ID" value="TVV74638.1"/>
    <property type="molecule type" value="Genomic_DNA"/>
</dbReference>
<dbReference type="AlphaFoldDB" id="A0A558R5M1"/>
<evidence type="ECO:0000313" key="1">
    <source>
        <dbReference type="EMBL" id="TVV74638.1"/>
    </source>
</evidence>
<protein>
    <submittedName>
        <fullName evidence="1">Uncharacterized protein</fullName>
    </submittedName>
</protein>
<proteinExistence type="predicted"/>
<dbReference type="Proteomes" id="UP000318681">
    <property type="component" value="Unassembled WGS sequence"/>
</dbReference>
<accession>A0A558R5M1</accession>
<comment type="caution">
    <text evidence="1">The sequence shown here is derived from an EMBL/GenBank/DDBJ whole genome shotgun (WGS) entry which is preliminary data.</text>
</comment>
<reference evidence="1 2" key="1">
    <citation type="submission" date="2019-07" db="EMBL/GenBank/DDBJ databases">
        <title>Sphingomonas solaris sp. nov., isolated from a solar panel from Boston, Massachusetts.</title>
        <authorList>
            <person name="Tanner K."/>
            <person name="Pascual J."/>
            <person name="Mancuso C."/>
            <person name="Pereto J."/>
            <person name="Khalil A."/>
            <person name="Vilanova C."/>
        </authorList>
    </citation>
    <scope>NUCLEOTIDE SEQUENCE [LARGE SCALE GENOMIC DNA]</scope>
    <source>
        <strain evidence="1 2">R4DWN</strain>
    </source>
</reference>
<sequence>MPRKSRFDLAFEDLWGEFRASTKRQFFSDIQGQLEEEDEIRDILRKSRAEPQYLAVSFDRKPNDDEFSYHYFDLALVILDAIFGGEGITKPVNQLRVLRWEASRSDLLKVLNCLAEQNRELKFRRLLILPFPRPIIGRRLDRSTHMR</sequence>
<keyword evidence="2" id="KW-1185">Reference proteome</keyword>
<gene>
    <name evidence="1" type="ORF">FOY91_09290</name>
</gene>